<evidence type="ECO:0000256" key="5">
    <source>
        <dbReference type="ARBA" id="ARBA00022692"/>
    </source>
</evidence>
<comment type="similarity">
    <text evidence="2">Belongs to the outer membrane factor (OMF) (TC 1.B.17) family.</text>
</comment>
<keyword evidence="4" id="KW-1134">Transmembrane beta strand</keyword>
<dbReference type="Proteomes" id="UP000263098">
    <property type="component" value="Unassembled WGS sequence"/>
</dbReference>
<dbReference type="GO" id="GO:0015562">
    <property type="term" value="F:efflux transmembrane transporter activity"/>
    <property type="evidence" value="ECO:0007669"/>
    <property type="project" value="InterPro"/>
</dbReference>
<comment type="caution">
    <text evidence="9">The sequence shown here is derived from an EMBL/GenBank/DDBJ whole genome shotgun (WGS) entry which is preliminary data.</text>
</comment>
<keyword evidence="3" id="KW-0813">Transport</keyword>
<keyword evidence="7" id="KW-0998">Cell outer membrane</keyword>
<evidence type="ECO:0000256" key="8">
    <source>
        <dbReference type="SAM" id="SignalP"/>
    </source>
</evidence>
<evidence type="ECO:0000256" key="6">
    <source>
        <dbReference type="ARBA" id="ARBA00023136"/>
    </source>
</evidence>
<evidence type="ECO:0000313" key="10">
    <source>
        <dbReference type="Proteomes" id="UP000263098"/>
    </source>
</evidence>
<proteinExistence type="inferred from homology"/>
<gene>
    <name evidence="9" type="ORF">DHW31_09460</name>
</gene>
<dbReference type="AlphaFoldDB" id="A0A3D2SHA6"/>
<accession>A0A3D2SHA6</accession>
<feature type="signal peptide" evidence="8">
    <location>
        <begin position="1"/>
        <end position="20"/>
    </location>
</feature>
<dbReference type="PANTHER" id="PTHR30026:SF20">
    <property type="entry name" value="OUTER MEMBRANE PROTEIN TOLC"/>
    <property type="match status" value="1"/>
</dbReference>
<protein>
    <recommendedName>
        <fullName evidence="11">TolC family protein</fullName>
    </recommendedName>
</protein>
<reference evidence="9 10" key="1">
    <citation type="journal article" date="2018" name="Nat. Biotechnol.">
        <title>A standardized bacterial taxonomy based on genome phylogeny substantially revises the tree of life.</title>
        <authorList>
            <person name="Parks D.H."/>
            <person name="Chuvochina M."/>
            <person name="Waite D.W."/>
            <person name="Rinke C."/>
            <person name="Skarshewski A."/>
            <person name="Chaumeil P.A."/>
            <person name="Hugenholtz P."/>
        </authorList>
    </citation>
    <scope>NUCLEOTIDE SEQUENCE [LARGE SCALE GENOMIC DNA]</scope>
    <source>
        <strain evidence="9">UBA9667</strain>
    </source>
</reference>
<evidence type="ECO:0000256" key="1">
    <source>
        <dbReference type="ARBA" id="ARBA00004442"/>
    </source>
</evidence>
<evidence type="ECO:0000256" key="3">
    <source>
        <dbReference type="ARBA" id="ARBA00022448"/>
    </source>
</evidence>
<name>A0A3D2SHA6_9BACE</name>
<dbReference type="Gene3D" id="1.20.1600.10">
    <property type="entry name" value="Outer membrane efflux proteins (OEP)"/>
    <property type="match status" value="1"/>
</dbReference>
<evidence type="ECO:0000256" key="4">
    <source>
        <dbReference type="ARBA" id="ARBA00022452"/>
    </source>
</evidence>
<evidence type="ECO:0000256" key="2">
    <source>
        <dbReference type="ARBA" id="ARBA00007613"/>
    </source>
</evidence>
<evidence type="ECO:0000313" key="9">
    <source>
        <dbReference type="EMBL" id="HCK24988.1"/>
    </source>
</evidence>
<organism evidence="9 10">
    <name type="scientific">Bacteroides graminisolvens</name>
    <dbReference type="NCBI Taxonomy" id="477666"/>
    <lineage>
        <taxon>Bacteria</taxon>
        <taxon>Pseudomonadati</taxon>
        <taxon>Bacteroidota</taxon>
        <taxon>Bacteroidia</taxon>
        <taxon>Bacteroidales</taxon>
        <taxon>Bacteroidaceae</taxon>
        <taxon>Bacteroides</taxon>
    </lineage>
</organism>
<dbReference type="Pfam" id="PF02321">
    <property type="entry name" value="OEP"/>
    <property type="match status" value="2"/>
</dbReference>
<dbReference type="EMBL" id="DPVG01000346">
    <property type="protein sequence ID" value="HCK24988.1"/>
    <property type="molecule type" value="Genomic_DNA"/>
</dbReference>
<dbReference type="GO" id="GO:1990281">
    <property type="term" value="C:efflux pump complex"/>
    <property type="evidence" value="ECO:0007669"/>
    <property type="project" value="TreeGrafter"/>
</dbReference>
<keyword evidence="6" id="KW-0472">Membrane</keyword>
<sequence>MKHQIIGFCLFLMVSVSGSAQQPYSLAQCKKLALENNARMKNARLEVSSARQTKEEAFTNFFPSLSASALGYNANQPLVEANLGGMPLALLKNGIVGDITVTQPLFAGGQIVNGNKLAQLGVEVSRFKQEQSEKEVLLTTEVYYWQIISLNEKLKTLAIVEQLVNSLYKDVDAAVKAGVKNRNDLLQVQLRKNSVASDRLQLENGLKLSRMLLGQYVGVKADSLSIEPISFDEPASPERLRTDHGAALLSTPEYQLLAKNVEANRLQQKITVGKYLPTVGVGASYMYDDLMDKDNTTAMVFAKVSVPISDWWGGSHAIKKQKFQTMMAQNEQRNNSDLLLIQMQKLWNDVEESYKQVKLAEESVVTATENVRLNTNYYQAGTTTLSDLLDSQLLLQQSRNQHTDAYTQYLIKQTQYLQATGR</sequence>
<dbReference type="InterPro" id="IPR051906">
    <property type="entry name" value="TolC-like"/>
</dbReference>
<evidence type="ECO:0000256" key="7">
    <source>
        <dbReference type="ARBA" id="ARBA00023237"/>
    </source>
</evidence>
<evidence type="ECO:0008006" key="11">
    <source>
        <dbReference type="Google" id="ProtNLM"/>
    </source>
</evidence>
<dbReference type="InterPro" id="IPR003423">
    <property type="entry name" value="OMP_efflux"/>
</dbReference>
<dbReference type="GO" id="GO:0009279">
    <property type="term" value="C:cell outer membrane"/>
    <property type="evidence" value="ECO:0007669"/>
    <property type="project" value="UniProtKB-SubCell"/>
</dbReference>
<dbReference type="GO" id="GO:0015288">
    <property type="term" value="F:porin activity"/>
    <property type="evidence" value="ECO:0007669"/>
    <property type="project" value="TreeGrafter"/>
</dbReference>
<dbReference type="SUPFAM" id="SSF56954">
    <property type="entry name" value="Outer membrane efflux proteins (OEP)"/>
    <property type="match status" value="1"/>
</dbReference>
<keyword evidence="5" id="KW-0812">Transmembrane</keyword>
<keyword evidence="8" id="KW-0732">Signal</keyword>
<feature type="chain" id="PRO_5017784565" description="TolC family protein" evidence="8">
    <location>
        <begin position="21"/>
        <end position="422"/>
    </location>
</feature>
<dbReference type="PANTHER" id="PTHR30026">
    <property type="entry name" value="OUTER MEMBRANE PROTEIN TOLC"/>
    <property type="match status" value="1"/>
</dbReference>
<comment type="subcellular location">
    <subcellularLocation>
        <location evidence="1">Cell outer membrane</location>
    </subcellularLocation>
</comment>